<dbReference type="AlphaFoldDB" id="W1X7T9"/>
<reference evidence="2" key="1">
    <citation type="submission" date="2013-12" db="EMBL/GenBank/DDBJ databases">
        <title>A Varibaculum cambriense genome reconstructed from a premature infant gut community with otherwise low bacterial novelty that shifts toward anaerobic metabolism during the third week of life.</title>
        <authorList>
            <person name="Brown C.T."/>
            <person name="Sharon I."/>
            <person name="Thomas B.C."/>
            <person name="Castelle C.J."/>
            <person name="Morowitz M.J."/>
            <person name="Banfield J.F."/>
        </authorList>
    </citation>
    <scope>NUCLEOTIDE SEQUENCE</scope>
</reference>
<accession>W1X7T9</accession>
<dbReference type="Pfam" id="PF07693">
    <property type="entry name" value="KAP_NTPase"/>
    <property type="match status" value="1"/>
</dbReference>
<sequence length="71" mass="8513">FNSQKDLVEKYITENYQLKETIHKILDYEIFDSKKIVIFIDDLDRCPEDKVLEVIESIKLILNSKNCIFFL</sequence>
<gene>
    <name evidence="2" type="ORF">Q604_UNBC17779G0001</name>
</gene>
<proteinExistence type="predicted"/>
<feature type="domain" description="KAP NTPase" evidence="1">
    <location>
        <begin position="18"/>
        <end position="71"/>
    </location>
</feature>
<feature type="non-terminal residue" evidence="2">
    <location>
        <position position="71"/>
    </location>
</feature>
<dbReference type="EMBL" id="AZMM01017779">
    <property type="protein sequence ID" value="ETJ25515.1"/>
    <property type="molecule type" value="Genomic_DNA"/>
</dbReference>
<dbReference type="InterPro" id="IPR011646">
    <property type="entry name" value="KAP_P-loop"/>
</dbReference>
<comment type="caution">
    <text evidence="2">The sequence shown here is derived from an EMBL/GenBank/DDBJ whole genome shotgun (WGS) entry which is preliminary data.</text>
</comment>
<feature type="non-terminal residue" evidence="2">
    <location>
        <position position="1"/>
    </location>
</feature>
<name>W1X7T9_9ZZZZ</name>
<organism evidence="2">
    <name type="scientific">human gut metagenome</name>
    <dbReference type="NCBI Taxonomy" id="408170"/>
    <lineage>
        <taxon>unclassified sequences</taxon>
        <taxon>metagenomes</taxon>
        <taxon>organismal metagenomes</taxon>
    </lineage>
</organism>
<evidence type="ECO:0000259" key="1">
    <source>
        <dbReference type="Pfam" id="PF07693"/>
    </source>
</evidence>
<protein>
    <recommendedName>
        <fullName evidence="1">KAP NTPase domain-containing protein</fullName>
    </recommendedName>
</protein>
<evidence type="ECO:0000313" key="2">
    <source>
        <dbReference type="EMBL" id="ETJ25515.1"/>
    </source>
</evidence>